<protein>
    <recommendedName>
        <fullName evidence="5">Novel STAND NTPase 1 domain-containing protein</fullName>
    </recommendedName>
</protein>
<evidence type="ECO:0000256" key="4">
    <source>
        <dbReference type="SAM" id="Phobius"/>
    </source>
</evidence>
<feature type="repeat" description="WD" evidence="3">
    <location>
        <begin position="859"/>
        <end position="885"/>
    </location>
</feature>
<feature type="transmembrane region" description="Helical" evidence="4">
    <location>
        <begin position="500"/>
        <end position="521"/>
    </location>
</feature>
<keyword evidence="7" id="KW-1185">Reference proteome</keyword>
<dbReference type="InterPro" id="IPR015943">
    <property type="entry name" value="WD40/YVTN_repeat-like_dom_sf"/>
</dbReference>
<dbReference type="PANTHER" id="PTHR19879:SF9">
    <property type="entry name" value="TRANSCRIPTION INITIATION FACTOR TFIID SUBUNIT 5"/>
    <property type="match status" value="1"/>
</dbReference>
<dbReference type="SUPFAM" id="SSF50978">
    <property type="entry name" value="WD40 repeat-like"/>
    <property type="match status" value="1"/>
</dbReference>
<feature type="repeat" description="WD" evidence="3">
    <location>
        <begin position="1163"/>
        <end position="1194"/>
    </location>
</feature>
<dbReference type="RefSeq" id="WP_149432740.1">
    <property type="nucleotide sequence ID" value="NZ_VLNY01000017.1"/>
</dbReference>
<keyword evidence="4" id="KW-1133">Transmembrane helix</keyword>
<dbReference type="EMBL" id="VLNY01000017">
    <property type="protein sequence ID" value="KAA0018479.1"/>
    <property type="molecule type" value="Genomic_DNA"/>
</dbReference>
<dbReference type="CDD" id="cd00093">
    <property type="entry name" value="HTH_XRE"/>
    <property type="match status" value="1"/>
</dbReference>
<comment type="caution">
    <text evidence="6">The sequence shown here is derived from an EMBL/GenBank/DDBJ whole genome shotgun (WGS) entry which is preliminary data.</text>
</comment>
<evidence type="ECO:0000313" key="6">
    <source>
        <dbReference type="EMBL" id="KAA0018479.1"/>
    </source>
</evidence>
<dbReference type="PANTHER" id="PTHR19879">
    <property type="entry name" value="TRANSCRIPTION INITIATION FACTOR TFIID"/>
    <property type="match status" value="1"/>
</dbReference>
<dbReference type="InterPro" id="IPR049052">
    <property type="entry name" value="nSTAND1"/>
</dbReference>
<feature type="domain" description="Novel STAND NTPase 1" evidence="5">
    <location>
        <begin position="182"/>
        <end position="445"/>
    </location>
</feature>
<dbReference type="PROSITE" id="PS50082">
    <property type="entry name" value="WD_REPEATS_2"/>
    <property type="match status" value="5"/>
</dbReference>
<organism evidence="6 7">
    <name type="scientific">Antrihabitans cavernicola</name>
    <dbReference type="NCBI Taxonomy" id="2495913"/>
    <lineage>
        <taxon>Bacteria</taxon>
        <taxon>Bacillati</taxon>
        <taxon>Actinomycetota</taxon>
        <taxon>Actinomycetes</taxon>
        <taxon>Mycobacteriales</taxon>
        <taxon>Nocardiaceae</taxon>
        <taxon>Antrihabitans</taxon>
    </lineage>
</organism>
<evidence type="ECO:0000256" key="3">
    <source>
        <dbReference type="PROSITE-ProRule" id="PRU00221"/>
    </source>
</evidence>
<keyword evidence="4" id="KW-0812">Transmembrane</keyword>
<sequence length="1232" mass="129319">MHDPAQAHTREEFADALSELRVASGFTVRELAGAVRSHPGTVSGWFVGHHVPTKHSESTFRELLVACGVAGDAQTPWIDAVRRLRQAPGGKPGDTSCPYRGLEAFQEQDAELFFGRAELAADLTDRVLSADGPRMIVVIGASGSGKSSLLRAGLVPALARREVTACVTSPGEHPSVVEPADVVVYDQFEEVWSLCRDDAERRTFLDALAKAAPVVVIGLRADFYARAAEDEALIPALQSGPVVVGPLTSEALREVIVEPARTRGWSVDDDLVQLLLTELAPPGSRSAHDIGALPLLSHALLGTWERARRKRLTVGAYTETGGIAGAVEQSAEKAYLSLSATQADIARRIFLRLVHVDETAQTRRTVHRGELFYDDATADVNAVIDRFASHRLLTVEEESVEISHEALLRAWGRLGDWVDADRTGLVIHRRLTRAADLWRESGRDTGSLMSATSLPLVRNWAETNNADLNVLEREYLQASIAEQESRTVTERRRTRNLRRLVGALAVASVIALVLAITAFVARSNAGEQRSVAERARDDAMSRQVAAESIRLRTKDPALAAQLALAAYRVRPTVAARSALLDSTAVETPVRLLNAPGRTLVATGKNVDAVATAGATVQLLSNVDGHLLSTITLPGGAAEPNAVVINDIRDLLVVAGKQHIEIWNIADPAKPSRDAALDTTYVINDLAISTDGTRLAASAADADTIAAWNIADATHPASLPGAALPTDLASLAFSPDGRFLVAYGGQAALRIWPTDAMAASPLVDIAGDGSTNQVQAVAFSPDGKTIAAAMRSAEVRRWQFDDPAHPAPLPSLTGFTSYVNDVAYSPDGKHVAAGSSDNSVRVWNTETAALEHVLPGAVTLESVRFDAAGTTIITGSDDGSARLWHLPGPVLSSATSTIFQTPFDKAGTTLLVGVGSKDPGPHLWNIGDPSNPVERGRLGAGPGDVVTGAVGVSADGALAAVGTAAGRVALWNIAVDPPQLEGTPFAATSTLVAGIAFRPDGTVLAVSGQDGNDVTLWNTAAPAAATQLAKLDAGDLPELSAFSPDGTILAVATVANVVRLWNVSDPAAPQPLPSLTGFGNDVLAVAFSPDGKTIAAGGSDRQVRMFDVSDAAKPNLIGIATGPVGAIKSLNFAPRGDRLAAGVEDALWVWDTTDPAQPTGYATLTAYAGDLNDATFGHGGDVLAGAGPDKTVRLWATDPDAVANRLCASGSTALTEDERDRYLPGVPVGSLCP</sequence>
<feature type="domain" description="Novel STAND NTPase 1" evidence="5">
    <location>
        <begin position="98"/>
        <end position="174"/>
    </location>
</feature>
<feature type="repeat" description="WD" evidence="3">
    <location>
        <begin position="1074"/>
        <end position="1115"/>
    </location>
</feature>
<name>A0A5A7S3S3_9NOCA</name>
<keyword evidence="1 3" id="KW-0853">WD repeat</keyword>
<evidence type="ECO:0000259" key="5">
    <source>
        <dbReference type="Pfam" id="PF20703"/>
    </source>
</evidence>
<dbReference type="InterPro" id="IPR027417">
    <property type="entry name" value="P-loop_NTPase"/>
</dbReference>
<feature type="repeat" description="WD" evidence="3">
    <location>
        <begin position="811"/>
        <end position="852"/>
    </location>
</feature>
<evidence type="ECO:0000313" key="7">
    <source>
        <dbReference type="Proteomes" id="UP000322244"/>
    </source>
</evidence>
<dbReference type="InterPro" id="IPR001680">
    <property type="entry name" value="WD40_rpt"/>
</dbReference>
<dbReference type="Gene3D" id="3.40.50.300">
    <property type="entry name" value="P-loop containing nucleotide triphosphate hydrolases"/>
    <property type="match status" value="1"/>
</dbReference>
<evidence type="ECO:0000256" key="2">
    <source>
        <dbReference type="ARBA" id="ARBA00022737"/>
    </source>
</evidence>
<dbReference type="Pfam" id="PF00400">
    <property type="entry name" value="WD40"/>
    <property type="match status" value="3"/>
</dbReference>
<dbReference type="InterPro" id="IPR019775">
    <property type="entry name" value="WD40_repeat_CS"/>
</dbReference>
<dbReference type="InterPro" id="IPR001387">
    <property type="entry name" value="Cro/C1-type_HTH"/>
</dbReference>
<evidence type="ECO:0000256" key="1">
    <source>
        <dbReference type="ARBA" id="ARBA00022574"/>
    </source>
</evidence>
<accession>A0A5A7S3S3</accession>
<dbReference type="SUPFAM" id="SSF101908">
    <property type="entry name" value="Putative isomerase YbhE"/>
    <property type="match status" value="1"/>
</dbReference>
<dbReference type="InterPro" id="IPR036322">
    <property type="entry name" value="WD40_repeat_dom_sf"/>
</dbReference>
<dbReference type="SMART" id="SM00320">
    <property type="entry name" value="WD40"/>
    <property type="match status" value="11"/>
</dbReference>
<dbReference type="Gene3D" id="2.130.10.10">
    <property type="entry name" value="YVTN repeat-like/Quinoprotein amine dehydrogenase"/>
    <property type="match status" value="4"/>
</dbReference>
<dbReference type="AlphaFoldDB" id="A0A5A7S3S3"/>
<dbReference type="PROSITE" id="PS50294">
    <property type="entry name" value="WD_REPEATS_REGION"/>
    <property type="match status" value="2"/>
</dbReference>
<dbReference type="SUPFAM" id="SSF52540">
    <property type="entry name" value="P-loop containing nucleoside triphosphate hydrolases"/>
    <property type="match status" value="1"/>
</dbReference>
<keyword evidence="2" id="KW-0677">Repeat</keyword>
<keyword evidence="4" id="KW-0472">Membrane</keyword>
<proteinExistence type="predicted"/>
<feature type="repeat" description="WD" evidence="3">
    <location>
        <begin position="766"/>
        <end position="800"/>
    </location>
</feature>
<dbReference type="Pfam" id="PF20703">
    <property type="entry name" value="nSTAND1"/>
    <property type="match status" value="2"/>
</dbReference>
<dbReference type="Proteomes" id="UP000322244">
    <property type="component" value="Unassembled WGS sequence"/>
</dbReference>
<dbReference type="PROSITE" id="PS00678">
    <property type="entry name" value="WD_REPEATS_1"/>
    <property type="match status" value="1"/>
</dbReference>
<dbReference type="OrthoDB" id="134501at2"/>
<gene>
    <name evidence="6" type="ORF">FOY51_23645</name>
</gene>
<reference evidence="6 7" key="1">
    <citation type="submission" date="2019-07" db="EMBL/GenBank/DDBJ databases">
        <title>Rhodococcus cavernicolus sp. nov., isolated from a cave.</title>
        <authorList>
            <person name="Lee S.D."/>
        </authorList>
    </citation>
    <scope>NUCLEOTIDE SEQUENCE [LARGE SCALE GENOMIC DNA]</scope>
    <source>
        <strain evidence="6 7">C1-24</strain>
    </source>
</reference>